<dbReference type="Gene3D" id="1.10.10.10">
    <property type="entry name" value="Winged helix-like DNA-binding domain superfamily/Winged helix DNA-binding domain"/>
    <property type="match status" value="1"/>
</dbReference>
<dbReference type="InterPro" id="IPR039425">
    <property type="entry name" value="RNA_pol_sigma-70-like"/>
</dbReference>
<dbReference type="InterPro" id="IPR013324">
    <property type="entry name" value="RNA_pol_sigma_r3/r4-like"/>
</dbReference>
<comment type="similarity">
    <text evidence="1 7">Belongs to the sigma-70 factor family. ECF subfamily.</text>
</comment>
<name>A0A4V3FJW1_9ACTN</name>
<evidence type="ECO:0000313" key="11">
    <source>
        <dbReference type="Proteomes" id="UP000295151"/>
    </source>
</evidence>
<dbReference type="SUPFAM" id="SSF88659">
    <property type="entry name" value="Sigma3 and sigma4 domains of RNA polymerase sigma factors"/>
    <property type="match status" value="1"/>
</dbReference>
<dbReference type="Proteomes" id="UP000295151">
    <property type="component" value="Unassembled WGS sequence"/>
</dbReference>
<dbReference type="AlphaFoldDB" id="A0A4V3FJW1"/>
<evidence type="ECO:0000259" key="9">
    <source>
        <dbReference type="Pfam" id="PF08281"/>
    </source>
</evidence>
<evidence type="ECO:0000256" key="3">
    <source>
        <dbReference type="ARBA" id="ARBA00023015"/>
    </source>
</evidence>
<dbReference type="Gene3D" id="3.10.450.50">
    <property type="match status" value="1"/>
</dbReference>
<accession>A0A4V3FJW1</accession>
<feature type="domain" description="RNA polymerase sigma factor 70 region 4 type 2" evidence="9">
    <location>
        <begin position="135"/>
        <end position="187"/>
    </location>
</feature>
<dbReference type="RefSeq" id="WP_133977559.1">
    <property type="nucleotide sequence ID" value="NZ_SOCE01000001.1"/>
</dbReference>
<dbReference type="GO" id="GO:0006352">
    <property type="term" value="P:DNA-templated transcription initiation"/>
    <property type="evidence" value="ECO:0007669"/>
    <property type="project" value="InterPro"/>
</dbReference>
<dbReference type="InterPro" id="IPR007627">
    <property type="entry name" value="RNA_pol_sigma70_r2"/>
</dbReference>
<dbReference type="GO" id="GO:0003677">
    <property type="term" value="F:DNA binding"/>
    <property type="evidence" value="ECO:0007669"/>
    <property type="project" value="UniProtKB-KW"/>
</dbReference>
<dbReference type="SUPFAM" id="SSF88946">
    <property type="entry name" value="Sigma2 domain of RNA polymerase sigma factors"/>
    <property type="match status" value="1"/>
</dbReference>
<dbReference type="NCBIfam" id="TIGR02960">
    <property type="entry name" value="SigX5"/>
    <property type="match status" value="1"/>
</dbReference>
<keyword evidence="3 7" id="KW-0805">Transcription regulation</keyword>
<dbReference type="GO" id="GO:0006950">
    <property type="term" value="P:response to stress"/>
    <property type="evidence" value="ECO:0007669"/>
    <property type="project" value="UniProtKB-ARBA"/>
</dbReference>
<dbReference type="InterPro" id="IPR013325">
    <property type="entry name" value="RNA_pol_sigma_r2"/>
</dbReference>
<dbReference type="CDD" id="cd06171">
    <property type="entry name" value="Sigma70_r4"/>
    <property type="match status" value="1"/>
</dbReference>
<dbReference type="PANTHER" id="PTHR43133">
    <property type="entry name" value="RNA POLYMERASE ECF-TYPE SIGMA FACTO"/>
    <property type="match status" value="1"/>
</dbReference>
<proteinExistence type="inferred from homology"/>
<sequence>MKTISSDDRDQFLEDTEQYRSELLAYCYKLLGSLHEAEDVVQETCLRAWRSQDTFEGRSSLRTWLYRIATNQCLNALGSPQRRALPSGLFAPSQDPGAMMAPAQGERSWLDPFPGPAAHEGDPAEVVAARSSLRLALVASLQHLPPRQRAVLILREALGYRAAEVAEMLETSVAAVKSALQRARATLSEVAPTTEEVVEPDSPEARAILDRYMDAFERADVEAMNDLLRSDARLELVPSDVWFQGKTTCVGQLRARAMTQPGLYKMLPTIANGQPAAAAYYRKTVDDEFRPFAISVLTVDRSNIIAITVFADPALLARFGFPAEPAAVDAGQVPGRAGDAGAE</sequence>
<gene>
    <name evidence="10" type="ORF">EV138_1375</name>
</gene>
<evidence type="ECO:0000256" key="4">
    <source>
        <dbReference type="ARBA" id="ARBA00023082"/>
    </source>
</evidence>
<evidence type="ECO:0000256" key="2">
    <source>
        <dbReference type="ARBA" id="ARBA00011344"/>
    </source>
</evidence>
<dbReference type="InterPro" id="IPR032710">
    <property type="entry name" value="NTF2-like_dom_sf"/>
</dbReference>
<dbReference type="Pfam" id="PF08281">
    <property type="entry name" value="Sigma70_r4_2"/>
    <property type="match status" value="1"/>
</dbReference>
<dbReference type="InterPro" id="IPR013249">
    <property type="entry name" value="RNA_pol_sigma70_r4_t2"/>
</dbReference>
<evidence type="ECO:0000256" key="6">
    <source>
        <dbReference type="ARBA" id="ARBA00023163"/>
    </source>
</evidence>
<keyword evidence="4 7" id="KW-0731">Sigma factor</keyword>
<evidence type="ECO:0000256" key="1">
    <source>
        <dbReference type="ARBA" id="ARBA00010641"/>
    </source>
</evidence>
<comment type="subunit">
    <text evidence="2">Interacts transiently with the RNA polymerase catalytic core formed by RpoA, RpoB, RpoC and RpoZ (2 alpha, 1 beta, 1 beta' and 1 omega subunit) to form the RNA polymerase holoenzyme that can initiate transcription.</text>
</comment>
<dbReference type="Pfam" id="PF04542">
    <property type="entry name" value="Sigma70_r2"/>
    <property type="match status" value="1"/>
</dbReference>
<dbReference type="InterPro" id="IPR000838">
    <property type="entry name" value="RNA_pol_sigma70_ECF_CS"/>
</dbReference>
<protein>
    <recommendedName>
        <fullName evidence="7">RNA polymerase sigma factor</fullName>
    </recommendedName>
</protein>
<feature type="domain" description="RNA polymerase sigma-70 region 2" evidence="8">
    <location>
        <begin position="17"/>
        <end position="79"/>
    </location>
</feature>
<dbReference type="OrthoDB" id="7376212at2"/>
<evidence type="ECO:0000259" key="8">
    <source>
        <dbReference type="Pfam" id="PF04542"/>
    </source>
</evidence>
<dbReference type="PANTHER" id="PTHR43133:SF65">
    <property type="entry name" value="ECF RNA POLYMERASE SIGMA FACTOR SIGG"/>
    <property type="match status" value="1"/>
</dbReference>
<dbReference type="InterPro" id="IPR014305">
    <property type="entry name" value="RNA_pol_sigma-G_actinobac"/>
</dbReference>
<dbReference type="InterPro" id="IPR036388">
    <property type="entry name" value="WH-like_DNA-bd_sf"/>
</dbReference>
<dbReference type="GO" id="GO:0016987">
    <property type="term" value="F:sigma factor activity"/>
    <property type="evidence" value="ECO:0007669"/>
    <property type="project" value="UniProtKB-KW"/>
</dbReference>
<evidence type="ECO:0000313" key="10">
    <source>
        <dbReference type="EMBL" id="TDU87843.1"/>
    </source>
</evidence>
<dbReference type="Gene3D" id="1.10.1740.10">
    <property type="match status" value="1"/>
</dbReference>
<dbReference type="InterPro" id="IPR014284">
    <property type="entry name" value="RNA_pol_sigma-70_dom"/>
</dbReference>
<dbReference type="NCBIfam" id="TIGR02937">
    <property type="entry name" value="sigma70-ECF"/>
    <property type="match status" value="1"/>
</dbReference>
<reference evidence="10 11" key="1">
    <citation type="submission" date="2019-03" db="EMBL/GenBank/DDBJ databases">
        <title>Genomic Encyclopedia of Type Strains, Phase III (KMG-III): the genomes of soil and plant-associated and newly described type strains.</title>
        <authorList>
            <person name="Whitman W."/>
        </authorList>
    </citation>
    <scope>NUCLEOTIDE SEQUENCE [LARGE SCALE GENOMIC DNA]</scope>
    <source>
        <strain evidence="10 11">VKM Ac-2575</strain>
    </source>
</reference>
<keyword evidence="5 7" id="KW-0238">DNA-binding</keyword>
<keyword evidence="11" id="KW-1185">Reference proteome</keyword>
<comment type="caution">
    <text evidence="10">The sequence shown here is derived from an EMBL/GenBank/DDBJ whole genome shotgun (WGS) entry which is preliminary data.</text>
</comment>
<dbReference type="SUPFAM" id="SSF54427">
    <property type="entry name" value="NTF2-like"/>
    <property type="match status" value="1"/>
</dbReference>
<dbReference type="NCBIfam" id="NF006089">
    <property type="entry name" value="PRK08241.1"/>
    <property type="match status" value="1"/>
</dbReference>
<organism evidence="10 11">
    <name type="scientific">Kribbella voronezhensis</name>
    <dbReference type="NCBI Taxonomy" id="2512212"/>
    <lineage>
        <taxon>Bacteria</taxon>
        <taxon>Bacillati</taxon>
        <taxon>Actinomycetota</taxon>
        <taxon>Actinomycetes</taxon>
        <taxon>Propionibacteriales</taxon>
        <taxon>Kribbellaceae</taxon>
        <taxon>Kribbella</taxon>
    </lineage>
</organism>
<dbReference type="PROSITE" id="PS01063">
    <property type="entry name" value="SIGMA70_ECF"/>
    <property type="match status" value="1"/>
</dbReference>
<evidence type="ECO:0000256" key="7">
    <source>
        <dbReference type="RuleBase" id="RU000716"/>
    </source>
</evidence>
<keyword evidence="6 7" id="KW-0804">Transcription</keyword>
<evidence type="ECO:0000256" key="5">
    <source>
        <dbReference type="ARBA" id="ARBA00023125"/>
    </source>
</evidence>
<dbReference type="EMBL" id="SOCE01000001">
    <property type="protein sequence ID" value="TDU87843.1"/>
    <property type="molecule type" value="Genomic_DNA"/>
</dbReference>